<comment type="caution">
    <text evidence="5">The sequence shown here is derived from an EMBL/GenBank/DDBJ whole genome shotgun (WGS) entry which is preliminary data.</text>
</comment>
<dbReference type="RefSeq" id="WP_125019219.1">
    <property type="nucleotide sequence ID" value="NZ_RQVQ01000020.1"/>
</dbReference>
<reference evidence="5 6" key="1">
    <citation type="submission" date="2018-11" db="EMBL/GenBank/DDBJ databases">
        <title>Flavobacterium sp. nov., YIM 102701-2 draft genome.</title>
        <authorList>
            <person name="Li G."/>
            <person name="Jiang Y."/>
        </authorList>
    </citation>
    <scope>NUCLEOTIDE SEQUENCE [LARGE SCALE GENOMIC DNA]</scope>
    <source>
        <strain evidence="5 6">YIM 102701-2</strain>
    </source>
</reference>
<dbReference type="SUPFAM" id="SSF50249">
    <property type="entry name" value="Nucleic acid-binding proteins"/>
    <property type="match status" value="1"/>
</dbReference>
<dbReference type="AlphaFoldDB" id="A0A3P3W4J0"/>
<dbReference type="InterPro" id="IPR051270">
    <property type="entry name" value="Tyrosine-tRNA_ligase_regulator"/>
</dbReference>
<sequence length="112" mass="12704">MKTQISWSDFEKIDIRVGTILEAKPFEKAKNPSYQLWIDFGELGILKSSAQITHLYECEDLIGKQIMAVVNFPEKQIANFMSQCLVLGIVGTEKEVVLIEPERKVTNGFRIG</sequence>
<evidence type="ECO:0000256" key="1">
    <source>
        <dbReference type="ARBA" id="ARBA00022555"/>
    </source>
</evidence>
<evidence type="ECO:0000256" key="3">
    <source>
        <dbReference type="PROSITE-ProRule" id="PRU00209"/>
    </source>
</evidence>
<gene>
    <name evidence="5" type="ORF">EG240_09795</name>
</gene>
<dbReference type="InterPro" id="IPR012340">
    <property type="entry name" value="NA-bd_OB-fold"/>
</dbReference>
<dbReference type="NCBIfam" id="TIGR02222">
    <property type="entry name" value="chap_CsaA"/>
    <property type="match status" value="1"/>
</dbReference>
<evidence type="ECO:0000313" key="5">
    <source>
        <dbReference type="EMBL" id="RRJ90032.1"/>
    </source>
</evidence>
<keyword evidence="6" id="KW-1185">Reference proteome</keyword>
<dbReference type="PANTHER" id="PTHR11586:SF37">
    <property type="entry name" value="TRNA-BINDING DOMAIN-CONTAINING PROTEIN"/>
    <property type="match status" value="1"/>
</dbReference>
<dbReference type="NCBIfam" id="NF007495">
    <property type="entry name" value="PRK10089.1-4"/>
    <property type="match status" value="1"/>
</dbReference>
<evidence type="ECO:0000259" key="4">
    <source>
        <dbReference type="PROSITE" id="PS50886"/>
    </source>
</evidence>
<proteinExistence type="predicted"/>
<organism evidence="5 6">
    <name type="scientific">Paenimyroides tangerinum</name>
    <dbReference type="NCBI Taxonomy" id="2488728"/>
    <lineage>
        <taxon>Bacteria</taxon>
        <taxon>Pseudomonadati</taxon>
        <taxon>Bacteroidota</taxon>
        <taxon>Flavobacteriia</taxon>
        <taxon>Flavobacteriales</taxon>
        <taxon>Flavobacteriaceae</taxon>
        <taxon>Paenimyroides</taxon>
    </lineage>
</organism>
<feature type="domain" description="TRNA-binding" evidence="4">
    <location>
        <begin position="9"/>
        <end position="112"/>
    </location>
</feature>
<dbReference type="FunFam" id="2.40.50.140:FF:000165">
    <property type="entry name" value="Chaperone CsaA"/>
    <property type="match status" value="1"/>
</dbReference>
<dbReference type="EMBL" id="RQVQ01000020">
    <property type="protein sequence ID" value="RRJ90032.1"/>
    <property type="molecule type" value="Genomic_DNA"/>
</dbReference>
<evidence type="ECO:0000313" key="6">
    <source>
        <dbReference type="Proteomes" id="UP000275719"/>
    </source>
</evidence>
<dbReference type="GO" id="GO:0000049">
    <property type="term" value="F:tRNA binding"/>
    <property type="evidence" value="ECO:0007669"/>
    <property type="project" value="UniProtKB-UniRule"/>
</dbReference>
<protein>
    <submittedName>
        <fullName evidence="5">tRNA-binding protein</fullName>
    </submittedName>
</protein>
<dbReference type="CDD" id="cd02798">
    <property type="entry name" value="tRNA_bind_CsaA"/>
    <property type="match status" value="1"/>
</dbReference>
<keyword evidence="1 3" id="KW-0820">tRNA-binding</keyword>
<keyword evidence="2 3" id="KW-0694">RNA-binding</keyword>
<evidence type="ECO:0000256" key="2">
    <source>
        <dbReference type="ARBA" id="ARBA00022884"/>
    </source>
</evidence>
<dbReference type="OrthoDB" id="9794564at2"/>
<name>A0A3P3W4J0_9FLAO</name>
<dbReference type="Pfam" id="PF01588">
    <property type="entry name" value="tRNA_bind"/>
    <property type="match status" value="1"/>
</dbReference>
<dbReference type="PANTHER" id="PTHR11586">
    <property type="entry name" value="TRNA-AMINOACYLATION COFACTOR ARC1 FAMILY MEMBER"/>
    <property type="match status" value="1"/>
</dbReference>
<dbReference type="InterPro" id="IPR008231">
    <property type="entry name" value="CsaA"/>
</dbReference>
<dbReference type="PROSITE" id="PS50886">
    <property type="entry name" value="TRBD"/>
    <property type="match status" value="1"/>
</dbReference>
<dbReference type="Proteomes" id="UP000275719">
    <property type="component" value="Unassembled WGS sequence"/>
</dbReference>
<accession>A0A3P3W4J0</accession>
<dbReference type="InterPro" id="IPR002547">
    <property type="entry name" value="tRNA-bd_dom"/>
</dbReference>
<dbReference type="Gene3D" id="2.40.50.140">
    <property type="entry name" value="Nucleic acid-binding proteins"/>
    <property type="match status" value="1"/>
</dbReference>
<dbReference type="NCBIfam" id="NF007494">
    <property type="entry name" value="PRK10089.1-3"/>
    <property type="match status" value="1"/>
</dbReference>